<reference evidence="10 11" key="1">
    <citation type="submission" date="2007-01" db="EMBL/GenBank/DDBJ databases">
        <title>Annotation of the draft genome assembly of Thermosinus carboxydivorans Nor1.</title>
        <authorList>
            <consortium name="US DOE Joint Genome Institute (JGI-ORNL)"/>
            <person name="Larimer F."/>
            <person name="Land M."/>
            <person name="Hauser L."/>
        </authorList>
    </citation>
    <scope>NUCLEOTIDE SEQUENCE [LARGE SCALE GENOMIC DNA]</scope>
    <source>
        <strain evidence="10 11">Nor1</strain>
    </source>
</reference>
<dbReference type="SMART" id="SM00116">
    <property type="entry name" value="CBS"/>
    <property type="match status" value="2"/>
</dbReference>
<evidence type="ECO:0000256" key="2">
    <source>
        <dbReference type="ARBA" id="ARBA00022840"/>
    </source>
</evidence>
<dbReference type="PROSITE" id="PS00675">
    <property type="entry name" value="SIGMA54_INTERACT_1"/>
    <property type="match status" value="1"/>
</dbReference>
<dbReference type="InterPro" id="IPR025943">
    <property type="entry name" value="Sigma_54_int_dom_ATP-bd_2"/>
</dbReference>
<dbReference type="Pfam" id="PF00571">
    <property type="entry name" value="CBS"/>
    <property type="match status" value="2"/>
</dbReference>
<dbReference type="FunFam" id="3.40.50.300:FF:000006">
    <property type="entry name" value="DNA-binding transcriptional regulator NtrC"/>
    <property type="match status" value="1"/>
</dbReference>
<feature type="domain" description="CBS" evidence="9">
    <location>
        <begin position="7"/>
        <end position="65"/>
    </location>
</feature>
<sequence length="700" mass="77757">MRVRDLMSTRVVTVTPGMTLQQTARIFDSVGIDGAPVVDANGKLIGLVTKSHLIKALAADNFYNLRVGDVMTPDVFTLQENTTIQELQQNNRIFRYGRFPVVDGENRPIGFITRTDLVKYLSERSLFLADEMQAVLNSVCNGVIVTNADGIVTLFNPAAEYITGLSSEDVIGRFADDVIPNSGLQRVLKTGVAELNQKQHIGNCEIITNRTPIVKDNKIKGAVAIFQDITQLQAIAAELEYVKNLKSTLESAIESMFEGFVAVDKNGYITMMNQAYGEFLGVDAKEVIGRHVTEVIENTRMHIVAQTGKPEIGEVQRIGKHAVVVTRKPIIQDGEVVGAVGKILFKDVKDFKMLARKLNSLQSELEYYKEELRKVHGGKYTIESIVGQSEKMEWLKTIAAKAAKGNSTVLILGESGTGKELFAHAIHNASARRHGPFIKVNCAALPESLLESELFGYDEGAFTGARKGGKPGKIELANGGTFFLDEIGDMTLAMQAKLLRVLQEREIERVGGTKTNKVDVRIIAATNRDLEKMIERGEFRQDLYYRLNIISLHIPPLRERKEDIPLLCTALLKKINVQVQHWVDGVSPEAMELLLAYDWPGNVRELENVLERAVNLMEEDERQILPEHLPPALKKIHKAKDLDDGLKDLAGILCDTEKQAIYKALEATGGNKSKAAKLLGIHRSGFYQKLHKYNITFAKK</sequence>
<dbReference type="Gene3D" id="3.40.50.300">
    <property type="entry name" value="P-loop containing nucleotide triphosphate hydrolases"/>
    <property type="match status" value="1"/>
</dbReference>
<dbReference type="SUPFAM" id="SSF46689">
    <property type="entry name" value="Homeodomain-like"/>
    <property type="match status" value="1"/>
</dbReference>
<keyword evidence="11" id="KW-1185">Reference proteome</keyword>
<dbReference type="Proteomes" id="UP000005139">
    <property type="component" value="Unassembled WGS sequence"/>
</dbReference>
<dbReference type="PROSITE" id="PS50112">
    <property type="entry name" value="PAS"/>
    <property type="match status" value="2"/>
</dbReference>
<dbReference type="InterPro" id="IPR000014">
    <property type="entry name" value="PAS"/>
</dbReference>
<proteinExistence type="predicted"/>
<reference evidence="10 11" key="2">
    <citation type="submission" date="2007-01" db="EMBL/GenBank/DDBJ databases">
        <title>Sequencing of the draft genome and assembly of Thermosinus carboxydivorans Nor1.</title>
        <authorList>
            <consortium name="US DOE Joint Genome Institute (JGI-PGF)"/>
            <person name="Copeland A."/>
            <person name="Lucas S."/>
            <person name="Lapidus A."/>
            <person name="Barry K."/>
            <person name="Glavina del Rio T."/>
            <person name="Dalin E."/>
            <person name="Tice H."/>
            <person name="Bruce D."/>
            <person name="Pitluck S."/>
            <person name="Richardson P."/>
        </authorList>
    </citation>
    <scope>NUCLEOTIDE SEQUENCE [LARGE SCALE GENOMIC DNA]</scope>
    <source>
        <strain evidence="10 11">Nor1</strain>
    </source>
</reference>
<evidence type="ECO:0000313" key="10">
    <source>
        <dbReference type="EMBL" id="EAX47964.1"/>
    </source>
</evidence>
<dbReference type="eggNOG" id="COG3829">
    <property type="taxonomic scope" value="Bacteria"/>
</dbReference>
<dbReference type="CDD" id="cd00009">
    <property type="entry name" value="AAA"/>
    <property type="match status" value="1"/>
</dbReference>
<dbReference type="SUPFAM" id="SSF55785">
    <property type="entry name" value="PYP-like sensor domain (PAS domain)"/>
    <property type="match status" value="2"/>
</dbReference>
<dbReference type="InterPro" id="IPR003593">
    <property type="entry name" value="AAA+_ATPase"/>
</dbReference>
<dbReference type="CDD" id="cd02205">
    <property type="entry name" value="CBS_pair_SF"/>
    <property type="match status" value="1"/>
</dbReference>
<dbReference type="InterPro" id="IPR025662">
    <property type="entry name" value="Sigma_54_int_dom_ATP-bd_1"/>
</dbReference>
<evidence type="ECO:0000256" key="4">
    <source>
        <dbReference type="ARBA" id="ARBA00023125"/>
    </source>
</evidence>
<gene>
    <name evidence="10" type="ORF">TcarDRAFT_1842</name>
</gene>
<accession>A1HPJ0</accession>
<dbReference type="AlphaFoldDB" id="A1HPJ0"/>
<keyword evidence="3" id="KW-0805">Transcription regulation</keyword>
<dbReference type="GO" id="GO:0043565">
    <property type="term" value="F:sequence-specific DNA binding"/>
    <property type="evidence" value="ECO:0007669"/>
    <property type="project" value="InterPro"/>
</dbReference>
<feature type="domain" description="PAS" evidence="8">
    <location>
        <begin position="245"/>
        <end position="296"/>
    </location>
</feature>
<dbReference type="SUPFAM" id="SSF54631">
    <property type="entry name" value="CBS-domain pair"/>
    <property type="match status" value="1"/>
</dbReference>
<dbReference type="InterPro" id="IPR013767">
    <property type="entry name" value="PAS_fold"/>
</dbReference>
<keyword evidence="6" id="KW-0129">CBS domain</keyword>
<dbReference type="SMART" id="SM00091">
    <property type="entry name" value="PAS"/>
    <property type="match status" value="2"/>
</dbReference>
<dbReference type="InterPro" id="IPR046342">
    <property type="entry name" value="CBS_dom_sf"/>
</dbReference>
<dbReference type="SUPFAM" id="SSF52540">
    <property type="entry name" value="P-loop containing nucleoside triphosphate hydrolases"/>
    <property type="match status" value="1"/>
</dbReference>
<dbReference type="NCBIfam" id="TIGR00229">
    <property type="entry name" value="sensory_box"/>
    <property type="match status" value="2"/>
</dbReference>
<dbReference type="OrthoDB" id="9765164at2"/>
<evidence type="ECO:0000256" key="1">
    <source>
        <dbReference type="ARBA" id="ARBA00022741"/>
    </source>
</evidence>
<dbReference type="Pfam" id="PF02954">
    <property type="entry name" value="HTH_8"/>
    <property type="match status" value="1"/>
</dbReference>
<dbReference type="InterPro" id="IPR002078">
    <property type="entry name" value="Sigma_54_int"/>
</dbReference>
<dbReference type="PROSITE" id="PS50045">
    <property type="entry name" value="SIGMA54_INTERACT_4"/>
    <property type="match status" value="1"/>
</dbReference>
<dbReference type="Gene3D" id="3.10.580.10">
    <property type="entry name" value="CBS-domain"/>
    <property type="match status" value="1"/>
</dbReference>
<dbReference type="InterPro" id="IPR035965">
    <property type="entry name" value="PAS-like_dom_sf"/>
</dbReference>
<evidence type="ECO:0000256" key="5">
    <source>
        <dbReference type="ARBA" id="ARBA00023163"/>
    </source>
</evidence>
<evidence type="ECO:0000313" key="11">
    <source>
        <dbReference type="Proteomes" id="UP000005139"/>
    </source>
</evidence>
<dbReference type="PRINTS" id="PR01590">
    <property type="entry name" value="HTHFIS"/>
</dbReference>
<dbReference type="InterPro" id="IPR025944">
    <property type="entry name" value="Sigma_54_int_dom_CS"/>
</dbReference>
<dbReference type="GO" id="GO:0005524">
    <property type="term" value="F:ATP binding"/>
    <property type="evidence" value="ECO:0007669"/>
    <property type="project" value="UniProtKB-KW"/>
</dbReference>
<evidence type="ECO:0000256" key="6">
    <source>
        <dbReference type="PROSITE-ProRule" id="PRU00703"/>
    </source>
</evidence>
<dbReference type="EMBL" id="AAWL01000005">
    <property type="protein sequence ID" value="EAX47964.1"/>
    <property type="molecule type" value="Genomic_DNA"/>
</dbReference>
<protein>
    <submittedName>
        <fullName evidence="10">Sigma54 specific transcriptional regulator, Fis family</fullName>
    </submittedName>
</protein>
<dbReference type="InterPro" id="IPR000644">
    <property type="entry name" value="CBS_dom"/>
</dbReference>
<dbReference type="InterPro" id="IPR009057">
    <property type="entry name" value="Homeodomain-like_sf"/>
</dbReference>
<dbReference type="PROSITE" id="PS51371">
    <property type="entry name" value="CBS"/>
    <property type="match status" value="2"/>
</dbReference>
<feature type="domain" description="Sigma-54 factor interaction" evidence="7">
    <location>
        <begin position="385"/>
        <end position="615"/>
    </location>
</feature>
<dbReference type="PANTHER" id="PTHR32071">
    <property type="entry name" value="TRANSCRIPTIONAL REGULATORY PROTEIN"/>
    <property type="match status" value="1"/>
</dbReference>
<dbReference type="PANTHER" id="PTHR32071:SF57">
    <property type="entry name" value="C4-DICARBOXYLATE TRANSPORT TRANSCRIPTIONAL REGULATORY PROTEIN DCTD"/>
    <property type="match status" value="1"/>
</dbReference>
<dbReference type="InterPro" id="IPR027417">
    <property type="entry name" value="P-loop_NTPase"/>
</dbReference>
<comment type="caution">
    <text evidence="10">The sequence shown here is derived from an EMBL/GenBank/DDBJ whole genome shotgun (WGS) entry which is preliminary data.</text>
</comment>
<dbReference type="PROSITE" id="PS00688">
    <property type="entry name" value="SIGMA54_INTERACT_3"/>
    <property type="match status" value="1"/>
</dbReference>
<keyword evidence="4" id="KW-0238">DNA-binding</keyword>
<keyword evidence="1" id="KW-0547">Nucleotide-binding</keyword>
<dbReference type="PROSITE" id="PS00676">
    <property type="entry name" value="SIGMA54_INTERACT_2"/>
    <property type="match status" value="1"/>
</dbReference>
<name>A1HPJ0_9FIRM</name>
<dbReference type="SMART" id="SM00382">
    <property type="entry name" value="AAA"/>
    <property type="match status" value="1"/>
</dbReference>
<evidence type="ECO:0000256" key="3">
    <source>
        <dbReference type="ARBA" id="ARBA00023015"/>
    </source>
</evidence>
<dbReference type="Pfam" id="PF00158">
    <property type="entry name" value="Sigma54_activat"/>
    <property type="match status" value="1"/>
</dbReference>
<dbReference type="Pfam" id="PF25601">
    <property type="entry name" value="AAA_lid_14"/>
    <property type="match status" value="1"/>
</dbReference>
<dbReference type="Gene3D" id="3.30.450.20">
    <property type="entry name" value="PAS domain"/>
    <property type="match status" value="2"/>
</dbReference>
<evidence type="ECO:0000259" key="8">
    <source>
        <dbReference type="PROSITE" id="PS50112"/>
    </source>
</evidence>
<feature type="domain" description="PAS" evidence="8">
    <location>
        <begin position="128"/>
        <end position="173"/>
    </location>
</feature>
<keyword evidence="2" id="KW-0067">ATP-binding</keyword>
<dbReference type="Gene3D" id="1.10.8.60">
    <property type="match status" value="1"/>
</dbReference>
<dbReference type="InterPro" id="IPR058031">
    <property type="entry name" value="AAA_lid_NorR"/>
</dbReference>
<organism evidence="10 11">
    <name type="scientific">Thermosinus carboxydivorans Nor1</name>
    <dbReference type="NCBI Taxonomy" id="401526"/>
    <lineage>
        <taxon>Bacteria</taxon>
        <taxon>Bacillati</taxon>
        <taxon>Bacillota</taxon>
        <taxon>Negativicutes</taxon>
        <taxon>Selenomonadales</taxon>
        <taxon>Sporomusaceae</taxon>
        <taxon>Thermosinus</taxon>
    </lineage>
</organism>
<keyword evidence="5" id="KW-0804">Transcription</keyword>
<dbReference type="Gene3D" id="1.10.10.60">
    <property type="entry name" value="Homeodomain-like"/>
    <property type="match status" value="1"/>
</dbReference>
<evidence type="ECO:0000259" key="7">
    <source>
        <dbReference type="PROSITE" id="PS50045"/>
    </source>
</evidence>
<dbReference type="InterPro" id="IPR002197">
    <property type="entry name" value="HTH_Fis"/>
</dbReference>
<evidence type="ECO:0000259" key="9">
    <source>
        <dbReference type="PROSITE" id="PS51371"/>
    </source>
</evidence>
<dbReference type="CDD" id="cd00130">
    <property type="entry name" value="PAS"/>
    <property type="match status" value="2"/>
</dbReference>
<feature type="domain" description="CBS" evidence="9">
    <location>
        <begin position="71"/>
        <end position="131"/>
    </location>
</feature>
<dbReference type="Pfam" id="PF00989">
    <property type="entry name" value="PAS"/>
    <property type="match status" value="2"/>
</dbReference>
<dbReference type="RefSeq" id="WP_007288949.1">
    <property type="nucleotide sequence ID" value="NZ_AAWL01000005.1"/>
</dbReference>
<dbReference type="GO" id="GO:0006355">
    <property type="term" value="P:regulation of DNA-templated transcription"/>
    <property type="evidence" value="ECO:0007669"/>
    <property type="project" value="InterPro"/>
</dbReference>